<gene>
    <name evidence="2" type="ORF">BG910_02705</name>
</gene>
<dbReference type="PANTHER" id="PTHR11102:SF160">
    <property type="entry name" value="ERAD-ASSOCIATED E3 UBIQUITIN-PROTEIN LIGASE COMPONENT HRD3"/>
    <property type="match status" value="1"/>
</dbReference>
<dbReference type="EMBL" id="CP022278">
    <property type="protein sequence ID" value="ASK28416.1"/>
    <property type="molecule type" value="Genomic_DNA"/>
</dbReference>
<dbReference type="InterPro" id="IPR006597">
    <property type="entry name" value="Sel1-like"/>
</dbReference>
<dbReference type="AlphaFoldDB" id="A0A220S4R7"/>
<protein>
    <submittedName>
        <fullName evidence="2">Uncharacterized protein</fullName>
    </submittedName>
</protein>
<dbReference type="RefSeq" id="WP_089037103.1">
    <property type="nucleotide sequence ID" value="NZ_CP022278.1"/>
</dbReference>
<accession>A0A220S4R7</accession>
<organism evidence="2 3">
    <name type="scientific">Neisseria chenwenguii</name>
    <dbReference type="NCBI Taxonomy" id="1853278"/>
    <lineage>
        <taxon>Bacteria</taxon>
        <taxon>Pseudomonadati</taxon>
        <taxon>Pseudomonadota</taxon>
        <taxon>Betaproteobacteria</taxon>
        <taxon>Neisseriales</taxon>
        <taxon>Neisseriaceae</taxon>
        <taxon>Neisseria</taxon>
    </lineage>
</organism>
<reference evidence="2 3" key="1">
    <citation type="submission" date="2017-06" db="EMBL/GenBank/DDBJ databases">
        <title>Neisseria chenwenguii sp. nov., isolated from the intestinal contents of Tibetan Plateau Pika in Yushu, Qinghai Province, China.</title>
        <authorList>
            <person name="Zhang G."/>
        </authorList>
    </citation>
    <scope>NUCLEOTIDE SEQUENCE [LARGE SCALE GENOMIC DNA]</scope>
    <source>
        <strain evidence="2 3">10023</strain>
    </source>
</reference>
<evidence type="ECO:0000256" key="1">
    <source>
        <dbReference type="SAM" id="MobiDB-lite"/>
    </source>
</evidence>
<feature type="region of interest" description="Disordered" evidence="1">
    <location>
        <begin position="468"/>
        <end position="512"/>
    </location>
</feature>
<keyword evidence="3" id="KW-1185">Reference proteome</keyword>
<dbReference type="OrthoDB" id="5365194at2"/>
<dbReference type="InterPro" id="IPR011990">
    <property type="entry name" value="TPR-like_helical_dom_sf"/>
</dbReference>
<feature type="compositionally biased region" description="Pro residues" evidence="1">
    <location>
        <begin position="476"/>
        <end position="486"/>
    </location>
</feature>
<evidence type="ECO:0000313" key="3">
    <source>
        <dbReference type="Proteomes" id="UP000198238"/>
    </source>
</evidence>
<dbReference type="SMART" id="SM00671">
    <property type="entry name" value="SEL1"/>
    <property type="match status" value="11"/>
</dbReference>
<proteinExistence type="predicted"/>
<sequence>MTDATPESLYRQAEALLEQNPDSPEAFALLQRAARQGHAESAFLVGAIMLEHQNPDHPAIISWLEIAASQGHPYATYNILRLREMDGVSFDRHLAVYTNLAENGMTAAQLNLLEYYYDRNDPQAVYWAQKTAAQGHPFGQYILASHFQFSGEPDLERARNLYHEAAEKGLGVAHWQLGQIYRYGIGTPVDLTCAAQHLTPAAEQGIIAAQVMLADVLAKQGNPEALQWYRAAADNDDDGAKAELAQHYLTGRLTERDPLAAAKLAKEAAEYGHPEALRLMGDLYRYGLGLKADAATAQEYYRHAAENGSLAACQKLLSDAALHDPQHYALLKETALQRQNIENAYQTALALQEGRGRSIDYDRARKLFLEAAEFQHIGAATRLGLMYRYGQGVKISPRQAAYWFELAAAQGNATAQYHLARQYYYGQGVPYNLTLACFWLQAAIINGYENPETFKHLLAKWQHERANPQLEKPFERPVPQPAPPQPGERRAIKTAAPKTNGNTAKPKAAKPIQRLDSYKMRDSISASPSQVVYYKTY</sequence>
<name>A0A220S4R7_9NEIS</name>
<dbReference type="SUPFAM" id="SSF81901">
    <property type="entry name" value="HCP-like"/>
    <property type="match status" value="4"/>
</dbReference>
<dbReference type="Gene3D" id="1.25.40.10">
    <property type="entry name" value="Tetratricopeptide repeat domain"/>
    <property type="match status" value="3"/>
</dbReference>
<dbReference type="Proteomes" id="UP000198238">
    <property type="component" value="Chromosome"/>
</dbReference>
<evidence type="ECO:0000313" key="2">
    <source>
        <dbReference type="EMBL" id="ASK28416.1"/>
    </source>
</evidence>
<dbReference type="InterPro" id="IPR050767">
    <property type="entry name" value="Sel1_AlgK"/>
</dbReference>
<dbReference type="Pfam" id="PF08238">
    <property type="entry name" value="Sel1"/>
    <property type="match status" value="11"/>
</dbReference>
<dbReference type="KEGG" id="nei:BG910_02705"/>
<dbReference type="PANTHER" id="PTHR11102">
    <property type="entry name" value="SEL-1-LIKE PROTEIN"/>
    <property type="match status" value="1"/>
</dbReference>